<evidence type="ECO:0000313" key="2">
    <source>
        <dbReference type="EMBL" id="CAF0944863.1"/>
    </source>
</evidence>
<dbReference type="Proteomes" id="UP000663823">
    <property type="component" value="Unassembled WGS sequence"/>
</dbReference>
<organism evidence="2 4">
    <name type="scientific">Rotaria sordida</name>
    <dbReference type="NCBI Taxonomy" id="392033"/>
    <lineage>
        <taxon>Eukaryota</taxon>
        <taxon>Metazoa</taxon>
        <taxon>Spiralia</taxon>
        <taxon>Gnathifera</taxon>
        <taxon>Rotifera</taxon>
        <taxon>Eurotatoria</taxon>
        <taxon>Bdelloidea</taxon>
        <taxon>Philodinida</taxon>
        <taxon>Philodinidae</taxon>
        <taxon>Rotaria</taxon>
    </lineage>
</organism>
<dbReference type="EMBL" id="CAJNOO010000445">
    <property type="protein sequence ID" value="CAF0944863.1"/>
    <property type="molecule type" value="Genomic_DNA"/>
</dbReference>
<dbReference type="AlphaFoldDB" id="A0A814CSV8"/>
<evidence type="ECO:0000313" key="3">
    <source>
        <dbReference type="EMBL" id="CAF3678147.1"/>
    </source>
</evidence>
<dbReference type="InterPro" id="IPR014990">
    <property type="entry name" value="DUF1838"/>
</dbReference>
<dbReference type="OrthoDB" id="899at2759"/>
<proteinExistence type="predicted"/>
<dbReference type="Proteomes" id="UP000663882">
    <property type="component" value="Unassembled WGS sequence"/>
</dbReference>
<name>A0A814CSV8_9BILA</name>
<gene>
    <name evidence="3" type="ORF">OTI717_LOCUS11032</name>
    <name evidence="2" type="ORF">RFH988_LOCUS11301</name>
</gene>
<dbReference type="EMBL" id="CAJOAX010001029">
    <property type="protein sequence ID" value="CAF3678147.1"/>
    <property type="molecule type" value="Genomic_DNA"/>
</dbReference>
<evidence type="ECO:0000313" key="4">
    <source>
        <dbReference type="Proteomes" id="UP000663882"/>
    </source>
</evidence>
<sequence>MNFQKPFVFIIISLLLLLYFSNIIQSYPNERIFSLKEFLRLRCSLNLNEQVIITWKGSVYLHLYQMEVDHIFDIIGMNIARCLNDSNNHQIILTSRETQLYIDANTGEKLNKWTNPYTGNIVSVIHVANDPVQSIISTDKFSIKGYLTSENQIVLPIDVNLFYPNPLFENETLRYYSKEKFYQAGEYFKFFTTLNQIINENLTQVNQMDLSWTRISPILPWMNMSTQYNGTLVFSAQGTKISSLTQIDQVLFKEIINRIPIYENAPNCQLNTSSETSWTYFKKYFSEYLSNIQEFPIPKSKEDIPCIHD</sequence>
<evidence type="ECO:0000256" key="1">
    <source>
        <dbReference type="SAM" id="SignalP"/>
    </source>
</evidence>
<evidence type="ECO:0008006" key="5">
    <source>
        <dbReference type="Google" id="ProtNLM"/>
    </source>
</evidence>
<accession>A0A814CSV8</accession>
<keyword evidence="1" id="KW-0732">Signal</keyword>
<comment type="caution">
    <text evidence="2">The sequence shown here is derived from an EMBL/GenBank/DDBJ whole genome shotgun (WGS) entry which is preliminary data.</text>
</comment>
<protein>
    <recommendedName>
        <fullName evidence="5">Transmembrane protein</fullName>
    </recommendedName>
</protein>
<dbReference type="Pfam" id="PF08894">
    <property type="entry name" value="DUF1838"/>
    <property type="match status" value="1"/>
</dbReference>
<feature type="chain" id="PRO_5036224094" description="Transmembrane protein" evidence="1">
    <location>
        <begin position="27"/>
        <end position="309"/>
    </location>
</feature>
<feature type="signal peptide" evidence="1">
    <location>
        <begin position="1"/>
        <end position="26"/>
    </location>
</feature>
<reference evidence="2" key="1">
    <citation type="submission" date="2021-02" db="EMBL/GenBank/DDBJ databases">
        <authorList>
            <person name="Nowell W R."/>
        </authorList>
    </citation>
    <scope>NUCLEOTIDE SEQUENCE</scope>
</reference>